<keyword evidence="2" id="KW-0732">Signal</keyword>
<name>A0A139AVH4_GONPJ</name>
<reference evidence="3 4" key="1">
    <citation type="journal article" date="2015" name="Genome Biol. Evol.">
        <title>Phylogenomic analyses indicate that early fungi evolved digesting cell walls of algal ancestors of land plants.</title>
        <authorList>
            <person name="Chang Y."/>
            <person name="Wang S."/>
            <person name="Sekimoto S."/>
            <person name="Aerts A.L."/>
            <person name="Choi C."/>
            <person name="Clum A."/>
            <person name="LaButti K.M."/>
            <person name="Lindquist E.A."/>
            <person name="Yee Ngan C."/>
            <person name="Ohm R.A."/>
            <person name="Salamov A.A."/>
            <person name="Grigoriev I.V."/>
            <person name="Spatafora J.W."/>
            <person name="Berbee M.L."/>
        </authorList>
    </citation>
    <scope>NUCLEOTIDE SEQUENCE [LARGE SCALE GENOMIC DNA]</scope>
    <source>
        <strain evidence="3 4">JEL478</strain>
    </source>
</reference>
<dbReference type="GO" id="GO:0016255">
    <property type="term" value="P:attachment of GPI anchor to protein"/>
    <property type="evidence" value="ECO:0007669"/>
    <property type="project" value="InterPro"/>
</dbReference>
<dbReference type="GO" id="GO:0042765">
    <property type="term" value="C:GPI-anchor transamidase complex"/>
    <property type="evidence" value="ECO:0007669"/>
    <property type="project" value="InterPro"/>
</dbReference>
<dbReference type="PANTHER" id="PTHR12959">
    <property type="entry name" value="GPI TRANSAMIDASE COMPONENT PIG-T-RELATED"/>
    <property type="match status" value="1"/>
</dbReference>
<proteinExistence type="predicted"/>
<evidence type="ECO:0000256" key="1">
    <source>
        <dbReference type="SAM" id="Phobius"/>
    </source>
</evidence>
<feature type="chain" id="PRO_5007296472" evidence="2">
    <location>
        <begin position="23"/>
        <end position="566"/>
    </location>
</feature>
<organism evidence="3 4">
    <name type="scientific">Gonapodya prolifera (strain JEL478)</name>
    <name type="common">Monoblepharis prolifera</name>
    <dbReference type="NCBI Taxonomy" id="1344416"/>
    <lineage>
        <taxon>Eukaryota</taxon>
        <taxon>Fungi</taxon>
        <taxon>Fungi incertae sedis</taxon>
        <taxon>Chytridiomycota</taxon>
        <taxon>Chytridiomycota incertae sedis</taxon>
        <taxon>Monoblepharidomycetes</taxon>
        <taxon>Monoblepharidales</taxon>
        <taxon>Gonapodyaceae</taxon>
        <taxon>Gonapodya</taxon>
    </lineage>
</organism>
<keyword evidence="1" id="KW-0472">Membrane</keyword>
<feature type="transmembrane region" description="Helical" evidence="1">
    <location>
        <begin position="518"/>
        <end position="538"/>
    </location>
</feature>
<keyword evidence="1" id="KW-0812">Transmembrane</keyword>
<dbReference type="Proteomes" id="UP000070544">
    <property type="component" value="Unassembled WGS sequence"/>
</dbReference>
<protein>
    <submittedName>
        <fullName evidence="3">Gpi16 subunit, GPI transamidase component</fullName>
    </submittedName>
</protein>
<dbReference type="AlphaFoldDB" id="A0A139AVH4"/>
<dbReference type="Pfam" id="PF04113">
    <property type="entry name" value="Gpi16"/>
    <property type="match status" value="2"/>
</dbReference>
<dbReference type="STRING" id="1344416.A0A139AVH4"/>
<dbReference type="InterPro" id="IPR007245">
    <property type="entry name" value="PIG-T"/>
</dbReference>
<dbReference type="EMBL" id="KQ965734">
    <property type="protein sequence ID" value="KXS20730.1"/>
    <property type="molecule type" value="Genomic_DNA"/>
</dbReference>
<dbReference type="OrthoDB" id="331263at2759"/>
<evidence type="ECO:0000313" key="3">
    <source>
        <dbReference type="EMBL" id="KXS20730.1"/>
    </source>
</evidence>
<sequence>MLLHAIPGSLIAALFYVARCDGNPTYSENVDVRSLQDGKILAHFTFARSQTVPSLRSQGLHHFDLLPRQIAEITQTFKAPEWHLSFTQGRWDMKRWGPPPRPAPTGAELYAWLDGEYDVNANWAALASALSGLFCASLNFIDHSNTAFPIDTFTSEGSYEGDDIHIRHATLPREAACTENLTPWLKLLPCQAKAGIAQLLNPHRVFDGNYHSMAIDVRWKCLDDSCSLSTLEVDQSFTAVLDPLRSEGYVGRSWDIFSLFDRKIEKRCLIADSSTIGLVLPDINSQSKLLSPASQVLPMPESGTVRAVYDAKGDLVSELGVREALNFSGTTTRVYHKADILSGHGQEKGGVAIHILNRNSNYDAVASLLESYPWWLRVYLHTLKVETREGTIVGEFTCTSQKNYKLTMLVSVPSVHYQPARDRERPSLLYVHLNVPANCSLVLSFDFDKSHLRYTEHPPDASRGFDLGASVASVGMWENAHDPSKLVDPVLAFRSAAHTTRMYTDPILVALPTPDFSMPYNVVTMTCTLLAFLFGSVFNMLTRRFNPVVVEQQKTETGDGSETSER</sequence>
<feature type="signal peptide" evidence="2">
    <location>
        <begin position="1"/>
        <end position="22"/>
    </location>
</feature>
<gene>
    <name evidence="3" type="ORF">M427DRAFT_107662</name>
</gene>
<keyword evidence="1" id="KW-1133">Transmembrane helix</keyword>
<keyword evidence="4" id="KW-1185">Reference proteome</keyword>
<evidence type="ECO:0000313" key="4">
    <source>
        <dbReference type="Proteomes" id="UP000070544"/>
    </source>
</evidence>
<accession>A0A139AVH4</accession>
<dbReference type="OMA" id="NHGHYIG"/>
<evidence type="ECO:0000256" key="2">
    <source>
        <dbReference type="SAM" id="SignalP"/>
    </source>
</evidence>
<dbReference type="PANTHER" id="PTHR12959:SF11">
    <property type="entry name" value="GPI TRANSAMIDASE COMPONENT PIG-T"/>
    <property type="match status" value="1"/>
</dbReference>